<dbReference type="InterPro" id="IPR015424">
    <property type="entry name" value="PyrdxlP-dep_Trfase"/>
</dbReference>
<keyword evidence="12" id="KW-1185">Reference proteome</keyword>
<evidence type="ECO:0000256" key="2">
    <source>
        <dbReference type="ARBA" id="ARBA00007970"/>
    </source>
</evidence>
<dbReference type="Gene3D" id="3.40.640.10">
    <property type="entry name" value="Type I PLP-dependent aspartate aminotransferase-like (Major domain)"/>
    <property type="match status" value="1"/>
</dbReference>
<dbReference type="CDD" id="cd00609">
    <property type="entry name" value="AAT_like"/>
    <property type="match status" value="1"/>
</dbReference>
<dbReference type="PANTHER" id="PTHR42885:SF2">
    <property type="entry name" value="HISTIDINOL-PHOSPHATE AMINOTRANSFERASE"/>
    <property type="match status" value="1"/>
</dbReference>
<dbReference type="PROSITE" id="PS00599">
    <property type="entry name" value="AA_TRANSFER_CLASS_2"/>
    <property type="match status" value="1"/>
</dbReference>
<dbReference type="EMBL" id="CP120678">
    <property type="protein sequence ID" value="WIW71552.1"/>
    <property type="molecule type" value="Genomic_DNA"/>
</dbReference>
<dbReference type="InterPro" id="IPR001917">
    <property type="entry name" value="Aminotrans_II_pyridoxalP_BS"/>
</dbReference>
<sequence length="350" mass="39435">MYRQGLESLPTYDVSEKDWKIKLNANESNLNLPPLVEERVIARLGRVAFNRYPDTEMDDLKDLIARNFRLNEENVLVANGSSEILEKLFFAFGGPKRSIVFPMPSFSMYNIYAKLSESEAKVVPLEADYTLDVKKFIQAVQECDAKLAVVCTPNNPTGTIIPLADIEYIAKNIDCPLAVDEAYVEFYGISAASLIEKYPNLIVARTFSKAYGMAAARVGYMLAGKDIIHMIGKACMPYHVNVLSLAAAAIVYQMRDEFVPRIQMYVAERKRMFEALEKIKGITVYPSETNFILIRYENAVALNEYLESLKIGVRSFGNAPGLENCLRITIGTREENDQWLSAVKAFVERS</sequence>
<comment type="cofactor">
    <cofactor evidence="1 9">
        <name>pyridoxal 5'-phosphate</name>
        <dbReference type="ChEBI" id="CHEBI:597326"/>
    </cofactor>
</comment>
<comment type="similarity">
    <text evidence="2 9">Belongs to the class-II pyridoxal-phosphate-dependent aminotransferase family. Histidinol-phosphate aminotransferase subfamily.</text>
</comment>
<keyword evidence="6 9" id="KW-0808">Transferase</keyword>
<dbReference type="GO" id="GO:0004400">
    <property type="term" value="F:histidinol-phosphate transaminase activity"/>
    <property type="evidence" value="ECO:0007669"/>
    <property type="project" value="UniProtKB-UniRule"/>
</dbReference>
<dbReference type="AlphaFoldDB" id="A0A9Y2ERT1"/>
<evidence type="ECO:0000256" key="7">
    <source>
        <dbReference type="ARBA" id="ARBA00022898"/>
    </source>
</evidence>
<dbReference type="EC" id="2.6.1.9" evidence="9"/>
<reference evidence="11" key="1">
    <citation type="submission" date="2023-03" db="EMBL/GenBank/DDBJ databases">
        <title>Selenobaculum gbiensis gen. nov. sp. nov., a new bacterium isolated from the gut microbiota of IBD patient.</title>
        <authorList>
            <person name="Yeo S."/>
            <person name="Park H."/>
            <person name="Huh C.S."/>
        </authorList>
    </citation>
    <scope>NUCLEOTIDE SEQUENCE</scope>
    <source>
        <strain evidence="11">ICN-92133</strain>
    </source>
</reference>
<keyword evidence="5 9" id="KW-0028">Amino-acid biosynthesis</keyword>
<dbReference type="GO" id="GO:0030170">
    <property type="term" value="F:pyridoxal phosphate binding"/>
    <property type="evidence" value="ECO:0007669"/>
    <property type="project" value="InterPro"/>
</dbReference>
<feature type="modified residue" description="N6-(pyridoxal phosphate)lysine" evidence="9">
    <location>
        <position position="209"/>
    </location>
</feature>
<dbReference type="PANTHER" id="PTHR42885">
    <property type="entry name" value="HISTIDINOL-PHOSPHATE AMINOTRANSFERASE-RELATED"/>
    <property type="match status" value="1"/>
</dbReference>
<dbReference type="InterPro" id="IPR005861">
    <property type="entry name" value="HisP_aminotrans"/>
</dbReference>
<dbReference type="InterPro" id="IPR015422">
    <property type="entry name" value="PyrdxlP-dep_Trfase_small"/>
</dbReference>
<evidence type="ECO:0000256" key="1">
    <source>
        <dbReference type="ARBA" id="ARBA00001933"/>
    </source>
</evidence>
<evidence type="ECO:0000313" key="11">
    <source>
        <dbReference type="EMBL" id="WIW71552.1"/>
    </source>
</evidence>
<protein>
    <recommendedName>
        <fullName evidence="9">Histidinol-phosphate aminotransferase</fullName>
        <ecNumber evidence="9">2.6.1.9</ecNumber>
    </recommendedName>
    <alternativeName>
        <fullName evidence="9">Imidazole acetol-phosphate transaminase</fullName>
    </alternativeName>
</protein>
<comment type="pathway">
    <text evidence="9">Amino-acid biosynthesis; L-histidine biosynthesis; L-histidine from 5-phospho-alpha-D-ribose 1-diphosphate: step 7/9.</text>
</comment>
<evidence type="ECO:0000256" key="9">
    <source>
        <dbReference type="HAMAP-Rule" id="MF_01023"/>
    </source>
</evidence>
<dbReference type="Proteomes" id="UP001243623">
    <property type="component" value="Chromosome"/>
</dbReference>
<evidence type="ECO:0000256" key="6">
    <source>
        <dbReference type="ARBA" id="ARBA00022679"/>
    </source>
</evidence>
<evidence type="ECO:0000256" key="8">
    <source>
        <dbReference type="ARBA" id="ARBA00023102"/>
    </source>
</evidence>
<dbReference type="RefSeq" id="WP_147667957.1">
    <property type="nucleotide sequence ID" value="NZ_CP120678.1"/>
</dbReference>
<dbReference type="KEGG" id="sgbi:P3F81_04410"/>
<keyword evidence="4 9" id="KW-0032">Aminotransferase</keyword>
<dbReference type="NCBIfam" id="TIGR01141">
    <property type="entry name" value="hisC"/>
    <property type="match status" value="1"/>
</dbReference>
<evidence type="ECO:0000313" key="12">
    <source>
        <dbReference type="Proteomes" id="UP001243623"/>
    </source>
</evidence>
<evidence type="ECO:0000256" key="3">
    <source>
        <dbReference type="ARBA" id="ARBA00011738"/>
    </source>
</evidence>
<dbReference type="InterPro" id="IPR015421">
    <property type="entry name" value="PyrdxlP-dep_Trfase_major"/>
</dbReference>
<accession>A0A9Y2ERT1</accession>
<dbReference type="InterPro" id="IPR004839">
    <property type="entry name" value="Aminotransferase_I/II_large"/>
</dbReference>
<name>A0A9Y2ERT1_9FIRM</name>
<dbReference type="GO" id="GO:0000105">
    <property type="term" value="P:L-histidine biosynthetic process"/>
    <property type="evidence" value="ECO:0007669"/>
    <property type="project" value="UniProtKB-UniRule"/>
</dbReference>
<dbReference type="SUPFAM" id="SSF53383">
    <property type="entry name" value="PLP-dependent transferases"/>
    <property type="match status" value="1"/>
</dbReference>
<keyword evidence="7 9" id="KW-0663">Pyridoxal phosphate</keyword>
<evidence type="ECO:0000259" key="10">
    <source>
        <dbReference type="Pfam" id="PF00155"/>
    </source>
</evidence>
<gene>
    <name evidence="9 11" type="primary">hisC</name>
    <name evidence="11" type="ORF">P3F81_04410</name>
</gene>
<organism evidence="11 12">
    <name type="scientific">Selenobaculum gibii</name>
    <dbReference type="NCBI Taxonomy" id="3054208"/>
    <lineage>
        <taxon>Bacteria</taxon>
        <taxon>Bacillati</taxon>
        <taxon>Bacillota</taxon>
        <taxon>Negativicutes</taxon>
        <taxon>Selenomonadales</taxon>
        <taxon>Selenomonadaceae</taxon>
        <taxon>Selenobaculum</taxon>
    </lineage>
</organism>
<evidence type="ECO:0000256" key="4">
    <source>
        <dbReference type="ARBA" id="ARBA00022576"/>
    </source>
</evidence>
<proteinExistence type="inferred from homology"/>
<feature type="domain" description="Aminotransferase class I/classII large" evidence="10">
    <location>
        <begin position="20"/>
        <end position="342"/>
    </location>
</feature>
<dbReference type="Pfam" id="PF00155">
    <property type="entry name" value="Aminotran_1_2"/>
    <property type="match status" value="1"/>
</dbReference>
<evidence type="ECO:0000256" key="5">
    <source>
        <dbReference type="ARBA" id="ARBA00022605"/>
    </source>
</evidence>
<comment type="catalytic activity">
    <reaction evidence="9">
        <text>L-histidinol phosphate + 2-oxoglutarate = 3-(imidazol-4-yl)-2-oxopropyl phosphate + L-glutamate</text>
        <dbReference type="Rhea" id="RHEA:23744"/>
        <dbReference type="ChEBI" id="CHEBI:16810"/>
        <dbReference type="ChEBI" id="CHEBI:29985"/>
        <dbReference type="ChEBI" id="CHEBI:57766"/>
        <dbReference type="ChEBI" id="CHEBI:57980"/>
        <dbReference type="EC" id="2.6.1.9"/>
    </reaction>
</comment>
<dbReference type="Gene3D" id="3.90.1150.10">
    <property type="entry name" value="Aspartate Aminotransferase, domain 1"/>
    <property type="match status" value="1"/>
</dbReference>
<comment type="subunit">
    <text evidence="3 9">Homodimer.</text>
</comment>
<dbReference type="HAMAP" id="MF_01023">
    <property type="entry name" value="HisC_aminotrans_2"/>
    <property type="match status" value="1"/>
</dbReference>
<keyword evidence="8 9" id="KW-0368">Histidine biosynthesis</keyword>